<evidence type="ECO:0000313" key="1">
    <source>
        <dbReference type="EMBL" id="KAF7841393.1"/>
    </source>
</evidence>
<dbReference type="EMBL" id="JAAIUW010000002">
    <property type="protein sequence ID" value="KAF7841393.1"/>
    <property type="molecule type" value="Genomic_DNA"/>
</dbReference>
<keyword evidence="2" id="KW-1185">Reference proteome</keyword>
<protein>
    <submittedName>
        <fullName evidence="1">Uncharacterized protein</fullName>
    </submittedName>
</protein>
<gene>
    <name evidence="1" type="ORF">G2W53_003691</name>
</gene>
<sequence>MLLSSARRTPSRRCFPLVVAMVDAVATKVRSLVKNGGSRSEGAKISGMDVVFWQSSLVKREENDGWKRREQTYKETNLAK</sequence>
<name>A0A834XE10_9FABA</name>
<accession>A0A834XE10</accession>
<dbReference type="AlphaFoldDB" id="A0A834XE10"/>
<proteinExistence type="predicted"/>
<reference evidence="1" key="1">
    <citation type="submission" date="2020-09" db="EMBL/GenBank/DDBJ databases">
        <title>Genome-Enabled Discovery of Anthraquinone Biosynthesis in Senna tora.</title>
        <authorList>
            <person name="Kang S.-H."/>
            <person name="Pandey R.P."/>
            <person name="Lee C.-M."/>
            <person name="Sim J.-S."/>
            <person name="Jeong J.-T."/>
            <person name="Choi B.-S."/>
            <person name="Jung M."/>
            <person name="Ginzburg D."/>
            <person name="Zhao K."/>
            <person name="Won S.Y."/>
            <person name="Oh T.-J."/>
            <person name="Yu Y."/>
            <person name="Kim N.-H."/>
            <person name="Lee O.R."/>
            <person name="Lee T.-H."/>
            <person name="Bashyal P."/>
            <person name="Kim T.-S."/>
            <person name="Lee W.-H."/>
            <person name="Kawkins C."/>
            <person name="Kim C.-K."/>
            <person name="Kim J.S."/>
            <person name="Ahn B.O."/>
            <person name="Rhee S.Y."/>
            <person name="Sohng J.K."/>
        </authorList>
    </citation>
    <scope>NUCLEOTIDE SEQUENCE</scope>
    <source>
        <tissue evidence="1">Leaf</tissue>
    </source>
</reference>
<organism evidence="1 2">
    <name type="scientific">Senna tora</name>
    <dbReference type="NCBI Taxonomy" id="362788"/>
    <lineage>
        <taxon>Eukaryota</taxon>
        <taxon>Viridiplantae</taxon>
        <taxon>Streptophyta</taxon>
        <taxon>Embryophyta</taxon>
        <taxon>Tracheophyta</taxon>
        <taxon>Spermatophyta</taxon>
        <taxon>Magnoliopsida</taxon>
        <taxon>eudicotyledons</taxon>
        <taxon>Gunneridae</taxon>
        <taxon>Pentapetalae</taxon>
        <taxon>rosids</taxon>
        <taxon>fabids</taxon>
        <taxon>Fabales</taxon>
        <taxon>Fabaceae</taxon>
        <taxon>Caesalpinioideae</taxon>
        <taxon>Cassia clade</taxon>
        <taxon>Senna</taxon>
    </lineage>
</organism>
<evidence type="ECO:0000313" key="2">
    <source>
        <dbReference type="Proteomes" id="UP000634136"/>
    </source>
</evidence>
<comment type="caution">
    <text evidence="1">The sequence shown here is derived from an EMBL/GenBank/DDBJ whole genome shotgun (WGS) entry which is preliminary data.</text>
</comment>
<dbReference type="Proteomes" id="UP000634136">
    <property type="component" value="Unassembled WGS sequence"/>
</dbReference>